<evidence type="ECO:0000256" key="8">
    <source>
        <dbReference type="ARBA" id="ARBA00023136"/>
    </source>
</evidence>
<keyword evidence="8 9" id="KW-0472">Membrane</keyword>
<feature type="transmembrane region" description="Helical" evidence="9">
    <location>
        <begin position="245"/>
        <end position="267"/>
    </location>
</feature>
<feature type="transmembrane region" description="Helical" evidence="9">
    <location>
        <begin position="42"/>
        <end position="64"/>
    </location>
</feature>
<evidence type="ECO:0000256" key="7">
    <source>
        <dbReference type="ARBA" id="ARBA00022989"/>
    </source>
</evidence>
<dbReference type="EMBL" id="QEWR01000002">
    <property type="protein sequence ID" value="PWD84236.1"/>
    <property type="molecule type" value="Genomic_DNA"/>
</dbReference>
<keyword evidence="3" id="KW-0813">Transport</keyword>
<dbReference type="PANTHER" id="PTHR42770">
    <property type="entry name" value="AMINO ACID TRANSPORTER-RELATED"/>
    <property type="match status" value="1"/>
</dbReference>
<dbReference type="InterPro" id="IPR050367">
    <property type="entry name" value="APC_superfamily"/>
</dbReference>
<feature type="transmembrane region" description="Helical" evidence="9">
    <location>
        <begin position="295"/>
        <end position="323"/>
    </location>
</feature>
<comment type="subcellular location">
    <subcellularLocation>
        <location evidence="1">Cell membrane</location>
        <topology evidence="1">Multi-pass membrane protein</topology>
    </subcellularLocation>
</comment>
<accession>A0A2U2AM71</accession>
<feature type="transmembrane region" description="Helical" evidence="9">
    <location>
        <begin position="408"/>
        <end position="425"/>
    </location>
</feature>
<protein>
    <submittedName>
        <fullName evidence="10">Arginine:agmatine antiporter</fullName>
    </submittedName>
</protein>
<keyword evidence="5 9" id="KW-0812">Transmembrane</keyword>
<evidence type="ECO:0000256" key="4">
    <source>
        <dbReference type="ARBA" id="ARBA00022475"/>
    </source>
</evidence>
<dbReference type="GO" id="GO:0005886">
    <property type="term" value="C:plasma membrane"/>
    <property type="evidence" value="ECO:0007669"/>
    <property type="project" value="UniProtKB-SubCell"/>
</dbReference>
<feature type="transmembrane region" description="Helical" evidence="9">
    <location>
        <begin position="431"/>
        <end position="451"/>
    </location>
</feature>
<dbReference type="RefSeq" id="WP_109235438.1">
    <property type="nucleotide sequence ID" value="NZ_BMXZ01000001.1"/>
</dbReference>
<comment type="similarity">
    <text evidence="2">Belongs to the amino acid-polyamine-organocation (APC) superfamily. Basic amino acid/polyamine antiporter (APA) (TC 2.A.3.2) family.</text>
</comment>
<dbReference type="Gene3D" id="1.20.1740.10">
    <property type="entry name" value="Amino acid/polyamine transporter I"/>
    <property type="match status" value="1"/>
</dbReference>
<reference evidence="10 11" key="1">
    <citation type="journal article" date="2018" name="Genome Announc.">
        <title>Ignatzschineria cameli sp. nov., isolated from necrotic foot tissue of dromedaries (Camelus dromedarius) and associated maggots (Wohlfahrtia species) in Dubai.</title>
        <authorList>
            <person name="Tsang C.C."/>
            <person name="Tang J.Y."/>
            <person name="Fong J.Y."/>
            <person name="Kinne J."/>
            <person name="Lee H.H."/>
            <person name="Joseph M."/>
            <person name="Jose S."/>
            <person name="Schuster R.K."/>
            <person name="Tang Y."/>
            <person name="Sivakumar S."/>
            <person name="Chen J.H."/>
            <person name="Teng J.L."/>
            <person name="Lau S.K."/>
            <person name="Wernery U."/>
            <person name="Woo P.C."/>
        </authorList>
    </citation>
    <scope>NUCLEOTIDE SEQUENCE [LARGE SCALE GENOMIC DNA]</scope>
    <source>
        <strain evidence="10 11">KCTC 22643</strain>
    </source>
</reference>
<feature type="transmembrane region" description="Helical" evidence="9">
    <location>
        <begin position="137"/>
        <end position="155"/>
    </location>
</feature>
<dbReference type="InterPro" id="IPR002293">
    <property type="entry name" value="AA/rel_permease1"/>
</dbReference>
<keyword evidence="6" id="KW-0029">Amino-acid transport</keyword>
<evidence type="ECO:0000256" key="1">
    <source>
        <dbReference type="ARBA" id="ARBA00004651"/>
    </source>
</evidence>
<gene>
    <name evidence="10" type="ORF">DC082_01440</name>
</gene>
<dbReference type="InterPro" id="IPR004754">
    <property type="entry name" value="Amino_acid_antiprt"/>
</dbReference>
<proteinExistence type="inferred from homology"/>
<dbReference type="AlphaFoldDB" id="A0A2U2AM71"/>
<feature type="transmembrane region" description="Helical" evidence="9">
    <location>
        <begin position="12"/>
        <end position="36"/>
    </location>
</feature>
<feature type="transmembrane region" description="Helical" evidence="9">
    <location>
        <begin position="463"/>
        <end position="486"/>
    </location>
</feature>
<feature type="transmembrane region" description="Helical" evidence="9">
    <location>
        <begin position="167"/>
        <end position="184"/>
    </location>
</feature>
<keyword evidence="11" id="KW-1185">Reference proteome</keyword>
<feature type="transmembrane region" description="Helical" evidence="9">
    <location>
        <begin position="344"/>
        <end position="363"/>
    </location>
</feature>
<evidence type="ECO:0000256" key="3">
    <source>
        <dbReference type="ARBA" id="ARBA00022448"/>
    </source>
</evidence>
<feature type="transmembrane region" description="Helical" evidence="9">
    <location>
        <begin position="92"/>
        <end position="117"/>
    </location>
</feature>
<keyword evidence="7 9" id="KW-1133">Transmembrane helix</keyword>
<sequence>MKKHAAEAPKPASKLGFFALIAIVVGSMLGGGVYSLPQNTSLHSAVGPIIIAWLIAGFGVYFIANSFRILSDIRPDLKSGVYMYAREGFGPFIGFVVAWGYWLMTAFGNVAFAVILMDAMNYIFPGKFTGGNNLNSIIFGSILIWLYYFLVLRGIKTASFINMVGTMSNLIPLTLFIIIMLFFFKFSHFTENFWGHSAPAPSEDLGSIPKQIMSPMLVALWCFIGVEGAVVLSGRAKNPADVGKATLIGFLVVLTIYILLSILPFGFMAQHEIAEVPNPSTAGVLGKAVGNWGQWLMNIGLMISVLVGWLSWTLLCAEVPMAAAQNGTFPSLFAKQNKNQTPSFSLLVSSIIMQAAMLLVYFSNNAWQTMLSISSLIMLPAYLGTTLFLFKLCTQKEYEKYAKKGKTLAYLSGLIGFLFGLFMFYAGGIQYVVMVPVLLALGIPVFIWSRWEKRDGAPIFQKVEVLYLLILLLLAIAGIISVWGGWVKL</sequence>
<dbReference type="GO" id="GO:0022857">
    <property type="term" value="F:transmembrane transporter activity"/>
    <property type="evidence" value="ECO:0007669"/>
    <property type="project" value="InterPro"/>
</dbReference>
<dbReference type="GO" id="GO:0006865">
    <property type="term" value="P:amino acid transport"/>
    <property type="evidence" value="ECO:0007669"/>
    <property type="project" value="UniProtKB-KW"/>
</dbReference>
<dbReference type="PANTHER" id="PTHR42770:SF4">
    <property type="entry name" value="ARGININE_ORNITHINE ANTIPORTER-RELATED"/>
    <property type="match status" value="1"/>
</dbReference>
<organism evidence="10 11">
    <name type="scientific">Ignatzschineria indica</name>
    <dbReference type="NCBI Taxonomy" id="472583"/>
    <lineage>
        <taxon>Bacteria</taxon>
        <taxon>Pseudomonadati</taxon>
        <taxon>Pseudomonadota</taxon>
        <taxon>Gammaproteobacteria</taxon>
        <taxon>Cardiobacteriales</taxon>
        <taxon>Ignatzschineriaceae</taxon>
        <taxon>Ignatzschineria</taxon>
    </lineage>
</organism>
<evidence type="ECO:0000313" key="11">
    <source>
        <dbReference type="Proteomes" id="UP000244948"/>
    </source>
</evidence>
<dbReference type="Pfam" id="PF13520">
    <property type="entry name" value="AA_permease_2"/>
    <property type="match status" value="1"/>
</dbReference>
<evidence type="ECO:0000256" key="2">
    <source>
        <dbReference type="ARBA" id="ARBA00008220"/>
    </source>
</evidence>
<evidence type="ECO:0000256" key="6">
    <source>
        <dbReference type="ARBA" id="ARBA00022970"/>
    </source>
</evidence>
<evidence type="ECO:0000256" key="5">
    <source>
        <dbReference type="ARBA" id="ARBA00022692"/>
    </source>
</evidence>
<feature type="transmembrane region" description="Helical" evidence="9">
    <location>
        <begin position="212"/>
        <end position="233"/>
    </location>
</feature>
<name>A0A2U2AM71_9GAMM</name>
<comment type="caution">
    <text evidence="10">The sequence shown here is derived from an EMBL/GenBank/DDBJ whole genome shotgun (WGS) entry which is preliminary data.</text>
</comment>
<feature type="transmembrane region" description="Helical" evidence="9">
    <location>
        <begin position="369"/>
        <end position="388"/>
    </location>
</feature>
<evidence type="ECO:0000256" key="9">
    <source>
        <dbReference type="SAM" id="Phobius"/>
    </source>
</evidence>
<keyword evidence="4" id="KW-1003">Cell membrane</keyword>
<evidence type="ECO:0000313" key="10">
    <source>
        <dbReference type="EMBL" id="PWD84236.1"/>
    </source>
</evidence>
<dbReference type="Proteomes" id="UP000244948">
    <property type="component" value="Unassembled WGS sequence"/>
</dbReference>
<dbReference type="PIRSF" id="PIRSF006060">
    <property type="entry name" value="AA_transporter"/>
    <property type="match status" value="1"/>
</dbReference>
<dbReference type="NCBIfam" id="TIGR00905">
    <property type="entry name" value="2A0302"/>
    <property type="match status" value="1"/>
</dbReference>